<dbReference type="Pfam" id="PF12973">
    <property type="entry name" value="Cupin_7"/>
    <property type="match status" value="1"/>
</dbReference>
<evidence type="ECO:0000313" key="3">
    <source>
        <dbReference type="Proteomes" id="UP001595453"/>
    </source>
</evidence>
<dbReference type="InterPro" id="IPR012807">
    <property type="entry name" value="Anti-sigma_ChrR"/>
</dbReference>
<proteinExistence type="predicted"/>
<dbReference type="Gene3D" id="2.60.120.10">
    <property type="entry name" value="Jelly Rolls"/>
    <property type="match status" value="1"/>
</dbReference>
<sequence length="222" mass="24679">MIKHHPSLIILGQFARGELHASLAVAVAAHVELCPCCQSTVKQFEQMHAEFELGAEANSVNTSFDAWEDEFGDVLDTITSDESRDEVVLVPATSLHYQNRQVHLPKVLAHLPRSEFMQLGKIARARFTLEDDNWRTSLLHIAPGGEIPNHTHTGQELTLLLDGEFSDEFGHYVAGDFILLDGEHHHTPRTENGCLCLTVVNSALHFNKGLSKLLNPIGDLIY</sequence>
<feature type="domain" description="ChrR-like cupin" evidence="1">
    <location>
        <begin position="135"/>
        <end position="199"/>
    </location>
</feature>
<reference evidence="3" key="1">
    <citation type="journal article" date="2019" name="Int. J. Syst. Evol. Microbiol.">
        <title>The Global Catalogue of Microorganisms (GCM) 10K type strain sequencing project: providing services to taxonomists for standard genome sequencing and annotation.</title>
        <authorList>
            <consortium name="The Broad Institute Genomics Platform"/>
            <consortium name="The Broad Institute Genome Sequencing Center for Infectious Disease"/>
            <person name="Wu L."/>
            <person name="Ma J."/>
        </authorList>
    </citation>
    <scope>NUCLEOTIDE SEQUENCE [LARGE SCALE GENOMIC DNA]</scope>
    <source>
        <strain evidence="3">KCTC 42730</strain>
    </source>
</reference>
<dbReference type="InterPro" id="IPR014710">
    <property type="entry name" value="RmlC-like_jellyroll"/>
</dbReference>
<dbReference type="CDD" id="cd20301">
    <property type="entry name" value="cupin_ChrR"/>
    <property type="match status" value="1"/>
</dbReference>
<keyword evidence="3" id="KW-1185">Reference proteome</keyword>
<dbReference type="InterPro" id="IPR025979">
    <property type="entry name" value="ChrR-like_cupin_dom"/>
</dbReference>
<gene>
    <name evidence="2" type="ORF">ACFOEE_14890</name>
</gene>
<evidence type="ECO:0000259" key="1">
    <source>
        <dbReference type="Pfam" id="PF12973"/>
    </source>
</evidence>
<evidence type="ECO:0000313" key="2">
    <source>
        <dbReference type="EMBL" id="MFC3033806.1"/>
    </source>
</evidence>
<protein>
    <submittedName>
        <fullName evidence="2">ChrR family anti-sigma-E factor</fullName>
    </submittedName>
</protein>
<dbReference type="InterPro" id="IPR011051">
    <property type="entry name" value="RmlC_Cupin_sf"/>
</dbReference>
<dbReference type="EMBL" id="JBHRSD010000028">
    <property type="protein sequence ID" value="MFC3033806.1"/>
    <property type="molecule type" value="Genomic_DNA"/>
</dbReference>
<dbReference type="RefSeq" id="WP_377125898.1">
    <property type="nucleotide sequence ID" value="NZ_JBHRSD010000028.1"/>
</dbReference>
<comment type="caution">
    <text evidence="2">The sequence shown here is derived from an EMBL/GenBank/DDBJ whole genome shotgun (WGS) entry which is preliminary data.</text>
</comment>
<dbReference type="SUPFAM" id="SSF51182">
    <property type="entry name" value="RmlC-like cupins"/>
    <property type="match status" value="1"/>
</dbReference>
<dbReference type="NCBIfam" id="TIGR02451">
    <property type="entry name" value="anti_sig_ChrR"/>
    <property type="match status" value="1"/>
</dbReference>
<dbReference type="Proteomes" id="UP001595453">
    <property type="component" value="Unassembled WGS sequence"/>
</dbReference>
<organism evidence="2 3">
    <name type="scientific">Pseudoalteromonas fenneropenaei</name>
    <dbReference type="NCBI Taxonomy" id="1737459"/>
    <lineage>
        <taxon>Bacteria</taxon>
        <taxon>Pseudomonadati</taxon>
        <taxon>Pseudomonadota</taxon>
        <taxon>Gammaproteobacteria</taxon>
        <taxon>Alteromonadales</taxon>
        <taxon>Pseudoalteromonadaceae</taxon>
        <taxon>Pseudoalteromonas</taxon>
    </lineage>
</organism>
<accession>A0ABV7CMX8</accession>
<name>A0ABV7CMX8_9GAMM</name>
<dbReference type="InterPro" id="IPR041916">
    <property type="entry name" value="Anti_sigma_zinc_sf"/>
</dbReference>
<dbReference type="Gene3D" id="1.10.10.1320">
    <property type="entry name" value="Anti-sigma factor, zinc-finger domain"/>
    <property type="match status" value="1"/>
</dbReference>